<dbReference type="GO" id="GO:0008655">
    <property type="term" value="P:pyrimidine-containing compound salvage"/>
    <property type="evidence" value="ECO:0007669"/>
    <property type="project" value="UniProtKB-ARBA"/>
</dbReference>
<evidence type="ECO:0000259" key="10">
    <source>
        <dbReference type="Pfam" id="PF14681"/>
    </source>
</evidence>
<evidence type="ECO:0000256" key="6">
    <source>
        <dbReference type="ARBA" id="ARBA00022676"/>
    </source>
</evidence>
<sequence>MQACPTESLYCTHDMADTGDAEFVASADQMARLVLAEALEYLPYESHPVTTPTEAVYEGSKLAQRVCGVSIVRAGESMEHVLREWVPSAVVGKILIQRDEATAEPFFYFDKLPANIHECSVVLLDPMCATGGSACAAIECLAARGVKPANIVFANIVSCPEGLAFVAEKFPDVHIVTGVVDNGLNSQKYIVPGLGDYGDRYYFTA</sequence>
<comment type="pathway">
    <text evidence="2">Pyrimidine metabolism; UMP biosynthesis via salvage pathway; UMP from uracil: step 1/1.</text>
</comment>
<dbReference type="KEGG" id="mbr:MONBRDRAFT_28660"/>
<keyword evidence="8" id="KW-0547">Nucleotide-binding</keyword>
<keyword evidence="7" id="KW-0808">Transferase</keyword>
<dbReference type="RefSeq" id="XP_001749124.1">
    <property type="nucleotide sequence ID" value="XM_001749072.1"/>
</dbReference>
<evidence type="ECO:0000313" key="12">
    <source>
        <dbReference type="Proteomes" id="UP000001357"/>
    </source>
</evidence>
<dbReference type="FunCoup" id="A9V8T7">
    <property type="interactions" value="1004"/>
</dbReference>
<gene>
    <name evidence="11" type="ORF">MONBRDRAFT_28660</name>
</gene>
<dbReference type="STRING" id="81824.A9V8T7"/>
<comment type="similarity">
    <text evidence="3">Belongs to the UPRTase family.</text>
</comment>
<evidence type="ECO:0000256" key="5">
    <source>
        <dbReference type="ARBA" id="ARBA00022533"/>
    </source>
</evidence>
<dbReference type="Pfam" id="PF14681">
    <property type="entry name" value="UPRTase"/>
    <property type="match status" value="1"/>
</dbReference>
<dbReference type="GO" id="GO:0005525">
    <property type="term" value="F:GTP binding"/>
    <property type="evidence" value="ECO:0007669"/>
    <property type="project" value="UniProtKB-KW"/>
</dbReference>
<dbReference type="FunFam" id="3.40.50.2020:FF:000023">
    <property type="entry name" value="Probable uracil phosphoribosyltransferase"/>
    <property type="match status" value="1"/>
</dbReference>
<dbReference type="Proteomes" id="UP000001357">
    <property type="component" value="Unassembled WGS sequence"/>
</dbReference>
<evidence type="ECO:0000256" key="7">
    <source>
        <dbReference type="ARBA" id="ARBA00022679"/>
    </source>
</evidence>
<evidence type="ECO:0000313" key="11">
    <source>
        <dbReference type="EMBL" id="EDQ85930.1"/>
    </source>
</evidence>
<keyword evidence="5" id="KW-0021">Allosteric enzyme</keyword>
<dbReference type="InParanoid" id="A9V8T7"/>
<feature type="domain" description="Phosphoribosyltransferase" evidence="10">
    <location>
        <begin position="16"/>
        <end position="204"/>
    </location>
</feature>
<protein>
    <recommendedName>
        <fullName evidence="4">uracil phosphoribosyltransferase</fullName>
        <ecNumber evidence="4">2.4.2.9</ecNumber>
    </recommendedName>
</protein>
<proteinExistence type="inferred from homology"/>
<evidence type="ECO:0000256" key="4">
    <source>
        <dbReference type="ARBA" id="ARBA00011894"/>
    </source>
</evidence>
<dbReference type="EC" id="2.4.2.9" evidence="4"/>
<accession>A9V8T7</accession>
<dbReference type="AlphaFoldDB" id="A9V8T7"/>
<dbReference type="OMA" id="ACANKTQ"/>
<name>A9V8T7_MONBE</name>
<keyword evidence="9" id="KW-0342">GTP-binding</keyword>
<dbReference type="InterPro" id="IPR000836">
    <property type="entry name" value="PRTase_dom"/>
</dbReference>
<dbReference type="EMBL" id="CH991569">
    <property type="protein sequence ID" value="EDQ85930.1"/>
    <property type="molecule type" value="Genomic_DNA"/>
</dbReference>
<keyword evidence="6" id="KW-0328">Glycosyltransferase</keyword>
<evidence type="ECO:0000256" key="8">
    <source>
        <dbReference type="ARBA" id="ARBA00022741"/>
    </source>
</evidence>
<evidence type="ECO:0000256" key="9">
    <source>
        <dbReference type="ARBA" id="ARBA00023134"/>
    </source>
</evidence>
<comment type="cofactor">
    <cofactor evidence="1">
        <name>Mg(2+)</name>
        <dbReference type="ChEBI" id="CHEBI:18420"/>
    </cofactor>
</comment>
<dbReference type="Gene3D" id="3.40.50.2020">
    <property type="match status" value="1"/>
</dbReference>
<dbReference type="GeneID" id="5894491"/>
<dbReference type="eggNOG" id="KOG4203">
    <property type="taxonomic scope" value="Eukaryota"/>
</dbReference>
<dbReference type="GO" id="GO:0004845">
    <property type="term" value="F:uracil phosphoribosyltransferase activity"/>
    <property type="evidence" value="ECO:0000318"/>
    <property type="project" value="GO_Central"/>
</dbReference>
<evidence type="ECO:0000256" key="2">
    <source>
        <dbReference type="ARBA" id="ARBA00005180"/>
    </source>
</evidence>
<dbReference type="InterPro" id="IPR029057">
    <property type="entry name" value="PRTase-like"/>
</dbReference>
<dbReference type="SUPFAM" id="SSF53271">
    <property type="entry name" value="PRTase-like"/>
    <property type="match status" value="1"/>
</dbReference>
<organism evidence="11 12">
    <name type="scientific">Monosiga brevicollis</name>
    <name type="common">Choanoflagellate</name>
    <dbReference type="NCBI Taxonomy" id="81824"/>
    <lineage>
        <taxon>Eukaryota</taxon>
        <taxon>Choanoflagellata</taxon>
        <taxon>Craspedida</taxon>
        <taxon>Salpingoecidae</taxon>
        <taxon>Monosiga</taxon>
    </lineage>
</organism>
<dbReference type="GO" id="GO:0005737">
    <property type="term" value="C:cytoplasm"/>
    <property type="evidence" value="ECO:0000318"/>
    <property type="project" value="GO_Central"/>
</dbReference>
<reference evidence="11 12" key="1">
    <citation type="journal article" date="2008" name="Nature">
        <title>The genome of the choanoflagellate Monosiga brevicollis and the origin of metazoans.</title>
        <authorList>
            <consortium name="JGI Sequencing"/>
            <person name="King N."/>
            <person name="Westbrook M.J."/>
            <person name="Young S.L."/>
            <person name="Kuo A."/>
            <person name="Abedin M."/>
            <person name="Chapman J."/>
            <person name="Fairclough S."/>
            <person name="Hellsten U."/>
            <person name="Isogai Y."/>
            <person name="Letunic I."/>
            <person name="Marr M."/>
            <person name="Pincus D."/>
            <person name="Putnam N."/>
            <person name="Rokas A."/>
            <person name="Wright K.J."/>
            <person name="Zuzow R."/>
            <person name="Dirks W."/>
            <person name="Good M."/>
            <person name="Goodstein D."/>
            <person name="Lemons D."/>
            <person name="Li W."/>
            <person name="Lyons J.B."/>
            <person name="Morris A."/>
            <person name="Nichols S."/>
            <person name="Richter D.J."/>
            <person name="Salamov A."/>
            <person name="Bork P."/>
            <person name="Lim W.A."/>
            <person name="Manning G."/>
            <person name="Miller W.T."/>
            <person name="McGinnis W."/>
            <person name="Shapiro H."/>
            <person name="Tjian R."/>
            <person name="Grigoriev I.V."/>
            <person name="Rokhsar D."/>
        </authorList>
    </citation>
    <scope>NUCLEOTIDE SEQUENCE [LARGE SCALE GENOMIC DNA]</scope>
    <source>
        <strain evidence="12">MX1 / ATCC 50154</strain>
    </source>
</reference>
<keyword evidence="12" id="KW-1185">Reference proteome</keyword>
<dbReference type="CDD" id="cd06223">
    <property type="entry name" value="PRTases_typeI"/>
    <property type="match status" value="1"/>
</dbReference>
<evidence type="ECO:0000256" key="3">
    <source>
        <dbReference type="ARBA" id="ARBA00009516"/>
    </source>
</evidence>
<dbReference type="NCBIfam" id="NF001097">
    <property type="entry name" value="PRK00129.1"/>
    <property type="match status" value="1"/>
</dbReference>
<evidence type="ECO:0000256" key="1">
    <source>
        <dbReference type="ARBA" id="ARBA00001946"/>
    </source>
</evidence>